<evidence type="ECO:0000256" key="1">
    <source>
        <dbReference type="ARBA" id="ARBA00023015"/>
    </source>
</evidence>
<feature type="compositionally biased region" description="Polar residues" evidence="4">
    <location>
        <begin position="1061"/>
        <end position="1074"/>
    </location>
</feature>
<sequence>MVNTRSQSMAPSEAPSEAPSQASTVSRTAGELLKLQISEKKKGKKNGTAGSAVAARNAAHRAAASDGVSTRARRATSNTPLFALPMDPVRRPSTAASTASSTSTVRPTEGVSTRASTARTGAPLAMLPPPPPRRPSTANRPRPMSIMEAYERQQSEIAANAAAQVQVPQSNLATPAAHAMVRRAAANGWVSTTPAASGGASTTADLRSHGAGSVAAAGASGAGGGAASGGSAPPPPPPPPLGGGSGHGDDNDVVMGEDDEEVEEEEEAEEEGAGEGEEQSDQPFVQGTRLTAAQLAGLAPRPPITYWGRAMPLNKNSRTLPQQAYSLPTKDQLARIVDNFYKYIPRSKMSYDRCNNCWLGFREWLQQTGLWDGQSVWPETQYDELVRISGMKASRVTARGGRNCDRCVSVGRTRCDLQQDNACEVCIRAGWPCTFTDVDGATTYQNGTGNLEGMSGGYRVTRGFPGQQLATIQLPQPLEPWLPPTDLPVQVGSYRHHRDLQAARGPRRARPAPKVAVPAQPPRWADNEYGFSDLSGSEDSGNLANEAEEFRDATPLANGKRVKNTSLDFSLRATTALPPAFFPVLSKRQMHRILVWWSQNHAQGLKQWTRHRRMFFAYAQWAFANGWYDPTTQRFEVHFNVLYATMGAGRKQKVSTKCDRCIAHHSEIRCQGDQVNACLPCIAAEVPCTVTNYPARHTLYLNGAAHVPAGSQLRVTPAGQNISYVNMRVPRELIVGLFPPNTAKKYLKATSAPALPPPGNQPQLPVAPPGPPPGGPPPGPRPIAPAGPPPGYMPAQPWQSALPQQQEQQQEQQTLRPPQTEQGYIYPPVPTDQEPWEQQMTPQQQELVAGVGQTGQSVHEQVTAWGAQQLHWSNLYLQSQQRQTALRVTLFGHGVSPDVGSLMTPLPPALPQFDPVTNAQRQAQQELARLQQSEAENVRLRAVIDATSNAQPSSGMSLDPALAQPSPFAQPPRAQQPFVQQPFVQQPFAPQTPQQQTAFPQGQGNWQMTEFQQSFYQPLNQQTSHAAPAPAPVNPFAPMGLDVRPSQPQSSTSNPNQRNTARPQRQPNTLTLGNTRLHEPMHRRVMGQQTTNQPSQGNTGATLTTQAPTGQTAPTSTNTHTPTARPKASTRKPPASRTATGRVTKPKNKLPTTTVLQQPPASAIKHPSMKELKRRRKELKAMKASGELDDENTPIPLDITLLWGIYAPTGEEVTSGSEDEGADSGAAVAGAVGSGTGNANNADGFSNVAAQNTGFSTGSETANYNVGQPTNLGFQNTGGAYYDNSNVYNAGSSNMGVQNPGFVTGNNNNTTIYNTAGPTNMGAENAGFVPGNDVNMYNSGGFTNMDAQNPGFVAGTDNTNAYTTTPHATVNPQDLLYTNTDIDAPTHYPQDQFNAGDESFMDLLGDDAAGMFSYDNDINFYGGQQPEQDEDFDMGG</sequence>
<feature type="compositionally biased region" description="Low complexity" evidence="4">
    <location>
        <begin position="1"/>
        <end position="23"/>
    </location>
</feature>
<feature type="region of interest" description="Disordered" evidence="4">
    <location>
        <begin position="750"/>
        <end position="843"/>
    </location>
</feature>
<dbReference type="RefSeq" id="XP_070895260.1">
    <property type="nucleotide sequence ID" value="XM_071046659.1"/>
</dbReference>
<gene>
    <name evidence="5" type="ORF">BJX68DRAFT_270441</name>
</gene>
<feature type="compositionally biased region" description="Low complexity" evidence="4">
    <location>
        <begin position="193"/>
        <end position="219"/>
    </location>
</feature>
<evidence type="ECO:0008006" key="7">
    <source>
        <dbReference type="Google" id="ProtNLM"/>
    </source>
</evidence>
<evidence type="ECO:0000256" key="4">
    <source>
        <dbReference type="SAM" id="MobiDB-lite"/>
    </source>
</evidence>
<feature type="compositionally biased region" description="Polar residues" evidence="4">
    <location>
        <begin position="1150"/>
        <end position="1160"/>
    </location>
</feature>
<dbReference type="InterPro" id="IPR001138">
    <property type="entry name" value="Zn2Cys6_DnaBD"/>
</dbReference>
<dbReference type="EMBL" id="JBFXLR010000049">
    <property type="protein sequence ID" value="KAL2842808.1"/>
    <property type="molecule type" value="Genomic_DNA"/>
</dbReference>
<accession>A0ABR4JRZ0</accession>
<dbReference type="Proteomes" id="UP001610444">
    <property type="component" value="Unassembled WGS sequence"/>
</dbReference>
<feature type="compositionally biased region" description="Low complexity" evidence="4">
    <location>
        <begin position="91"/>
        <end position="108"/>
    </location>
</feature>
<evidence type="ECO:0000256" key="2">
    <source>
        <dbReference type="ARBA" id="ARBA00023163"/>
    </source>
</evidence>
<keyword evidence="3" id="KW-0539">Nucleus</keyword>
<keyword evidence="2" id="KW-0804">Transcription</keyword>
<feature type="compositionally biased region" description="Low complexity" evidence="4">
    <location>
        <begin position="793"/>
        <end position="822"/>
    </location>
</feature>
<comment type="caution">
    <text evidence="5">The sequence shown here is derived from an EMBL/GenBank/DDBJ whole genome shotgun (WGS) entry which is preliminary data.</text>
</comment>
<organism evidence="5 6">
    <name type="scientific">Aspergillus pseudodeflectus</name>
    <dbReference type="NCBI Taxonomy" id="176178"/>
    <lineage>
        <taxon>Eukaryota</taxon>
        <taxon>Fungi</taxon>
        <taxon>Dikarya</taxon>
        <taxon>Ascomycota</taxon>
        <taxon>Pezizomycotina</taxon>
        <taxon>Eurotiomycetes</taxon>
        <taxon>Eurotiomycetidae</taxon>
        <taxon>Eurotiales</taxon>
        <taxon>Aspergillaceae</taxon>
        <taxon>Aspergillus</taxon>
        <taxon>Aspergillus subgen. Nidulantes</taxon>
    </lineage>
</organism>
<feature type="compositionally biased region" description="Polar residues" evidence="4">
    <location>
        <begin position="110"/>
        <end position="119"/>
    </location>
</feature>
<feature type="region of interest" description="Disordered" evidence="4">
    <location>
        <begin position="949"/>
        <end position="974"/>
    </location>
</feature>
<keyword evidence="6" id="KW-1185">Reference proteome</keyword>
<feature type="compositionally biased region" description="Pro residues" evidence="4">
    <location>
        <begin position="754"/>
        <end position="792"/>
    </location>
</feature>
<feature type="region of interest" description="Disordered" evidence="4">
    <location>
        <begin position="1021"/>
        <end position="1177"/>
    </location>
</feature>
<name>A0ABR4JRZ0_9EURO</name>
<feature type="compositionally biased region" description="Acidic residues" evidence="4">
    <location>
        <begin position="251"/>
        <end position="280"/>
    </location>
</feature>
<feature type="compositionally biased region" description="Low complexity" evidence="4">
    <location>
        <begin position="49"/>
        <end position="64"/>
    </location>
</feature>
<feature type="compositionally biased region" description="Polar residues" evidence="4">
    <location>
        <begin position="1087"/>
        <end position="1098"/>
    </location>
</feature>
<keyword evidence="1" id="KW-0805">Transcription regulation</keyword>
<feature type="compositionally biased region" description="Low complexity" evidence="4">
    <location>
        <begin position="963"/>
        <end position="974"/>
    </location>
</feature>
<proteinExistence type="predicted"/>
<evidence type="ECO:0000256" key="3">
    <source>
        <dbReference type="ARBA" id="ARBA00023242"/>
    </source>
</evidence>
<dbReference type="CDD" id="cd00067">
    <property type="entry name" value="GAL4"/>
    <property type="match status" value="1"/>
</dbReference>
<dbReference type="GeneID" id="98161823"/>
<feature type="compositionally biased region" description="Low complexity" evidence="4">
    <location>
        <begin position="1036"/>
        <end position="1060"/>
    </location>
</feature>
<reference evidence="5 6" key="1">
    <citation type="submission" date="2024-07" db="EMBL/GenBank/DDBJ databases">
        <title>Section-level genome sequencing and comparative genomics of Aspergillus sections Usti and Cavernicolus.</title>
        <authorList>
            <consortium name="Lawrence Berkeley National Laboratory"/>
            <person name="Nybo J.L."/>
            <person name="Vesth T.C."/>
            <person name="Theobald S."/>
            <person name="Frisvad J.C."/>
            <person name="Larsen T.O."/>
            <person name="Kjaerboelling I."/>
            <person name="Rothschild-Mancinelli K."/>
            <person name="Lyhne E.K."/>
            <person name="Kogle M.E."/>
            <person name="Barry K."/>
            <person name="Clum A."/>
            <person name="Na H."/>
            <person name="Ledsgaard L."/>
            <person name="Lin J."/>
            <person name="Lipzen A."/>
            <person name="Kuo A."/>
            <person name="Riley R."/>
            <person name="Mondo S."/>
            <person name="LaButti K."/>
            <person name="Haridas S."/>
            <person name="Pangalinan J."/>
            <person name="Salamov A.A."/>
            <person name="Simmons B.A."/>
            <person name="Magnuson J.K."/>
            <person name="Chen J."/>
            <person name="Drula E."/>
            <person name="Henrissat B."/>
            <person name="Wiebenga A."/>
            <person name="Lubbers R.J."/>
            <person name="Gomes A.C."/>
            <person name="Macurrencykelacurrency M.R."/>
            <person name="Stajich J."/>
            <person name="Grigoriev I.V."/>
            <person name="Mortensen U.H."/>
            <person name="De vries R.P."/>
            <person name="Baker S.E."/>
            <person name="Andersen M.R."/>
        </authorList>
    </citation>
    <scope>NUCLEOTIDE SEQUENCE [LARGE SCALE GENOMIC DNA]</scope>
    <source>
        <strain evidence="5 6">CBS 756.74</strain>
    </source>
</reference>
<feature type="region of interest" description="Disordered" evidence="4">
    <location>
        <begin position="1"/>
        <end position="140"/>
    </location>
</feature>
<feature type="compositionally biased region" description="Low complexity" evidence="4">
    <location>
        <begin position="1099"/>
        <end position="1124"/>
    </location>
</feature>
<feature type="region of interest" description="Disordered" evidence="4">
    <location>
        <begin position="193"/>
        <end position="284"/>
    </location>
</feature>
<evidence type="ECO:0000313" key="6">
    <source>
        <dbReference type="Proteomes" id="UP001610444"/>
    </source>
</evidence>
<feature type="compositionally biased region" description="Pro residues" evidence="4">
    <location>
        <begin position="232"/>
        <end position="241"/>
    </location>
</feature>
<evidence type="ECO:0000313" key="5">
    <source>
        <dbReference type="EMBL" id="KAL2842808.1"/>
    </source>
</evidence>
<feature type="region of interest" description="Disordered" evidence="4">
    <location>
        <begin position="502"/>
        <end position="522"/>
    </location>
</feature>
<protein>
    <recommendedName>
        <fullName evidence="7">Zn(2)-C6 fungal-type domain-containing protein</fullName>
    </recommendedName>
</protein>